<feature type="transmembrane region" description="Helical" evidence="1">
    <location>
        <begin position="21"/>
        <end position="41"/>
    </location>
</feature>
<feature type="transmembrane region" description="Helical" evidence="1">
    <location>
        <begin position="315"/>
        <end position="333"/>
    </location>
</feature>
<keyword evidence="1" id="KW-1133">Transmembrane helix</keyword>
<evidence type="ECO:0000256" key="1">
    <source>
        <dbReference type="SAM" id="Phobius"/>
    </source>
</evidence>
<accession>A0A1G2DIZ6</accession>
<name>A0A1G2DIZ6_9BACT</name>
<evidence type="ECO:0000313" key="2">
    <source>
        <dbReference type="EMBL" id="OGZ13635.1"/>
    </source>
</evidence>
<comment type="caution">
    <text evidence="2">The sequence shown here is derived from an EMBL/GenBank/DDBJ whole genome shotgun (WGS) entry which is preliminary data.</text>
</comment>
<evidence type="ECO:0000313" key="3">
    <source>
        <dbReference type="Proteomes" id="UP000178636"/>
    </source>
</evidence>
<feature type="transmembrane region" description="Helical" evidence="1">
    <location>
        <begin position="169"/>
        <end position="185"/>
    </location>
</feature>
<feature type="transmembrane region" description="Helical" evidence="1">
    <location>
        <begin position="242"/>
        <end position="259"/>
    </location>
</feature>
<feature type="transmembrane region" description="Helical" evidence="1">
    <location>
        <begin position="364"/>
        <end position="383"/>
    </location>
</feature>
<keyword evidence="1" id="KW-0812">Transmembrane</keyword>
<dbReference type="AlphaFoldDB" id="A0A1G2DIZ6"/>
<sequence length="526" mass="59357">MEKIARIRSFFKNVRSRLTSGEWITLGVIMLSLIVGIWHALPDTKVIGDESPYVGGVLRSIASHTLVPHIDYAYTLSFYANYVFMIVVLAVGYIGSGFDLTALTHWLTANQHLLYLVPRGTSALSALAVAVFLLLLGKEEGRELRDRIVVVLLFFSTIVVTMVMHTGKMWTLSLLLVMASVYFFAKTLREKKEYKRVRSSPVFWAIMFAFLAFANFPFNIILLLEIPFLLWFFHDRVLRRTIVMSTLCGLLAFAVLFLVNKSGWVAQNSATAPSGAPGVATNIVYQLWTFAGLLPLLSIALFLRIRRITNKPLFFFLLSVLVLYLTLLVLRAPWAASGFYRYAFYPAFLLSAMLMVTQPNTWKLELVLVPISFVFFIKTLFLLSVPTTYNLARDWAVENLSSKDVYVVSTIQEVSLPKNQRSYALVTPLHCGSRCEAGKKEEFYPEFKYTVLDDETGNLKVETVSGAQDVYVISDTISQSTIPLAVFDNGLAAGYFSVDYRLGIYSPRLFGASRLGERLYVYKKTQ</sequence>
<gene>
    <name evidence="2" type="ORF">A3C93_01295</name>
</gene>
<reference evidence="2 3" key="1">
    <citation type="journal article" date="2016" name="Nat. Commun.">
        <title>Thousands of microbial genomes shed light on interconnected biogeochemical processes in an aquifer system.</title>
        <authorList>
            <person name="Anantharaman K."/>
            <person name="Brown C.T."/>
            <person name="Hug L.A."/>
            <person name="Sharon I."/>
            <person name="Castelle C.J."/>
            <person name="Probst A.J."/>
            <person name="Thomas B.C."/>
            <person name="Singh A."/>
            <person name="Wilkins M.J."/>
            <person name="Karaoz U."/>
            <person name="Brodie E.L."/>
            <person name="Williams K.H."/>
            <person name="Hubbard S.S."/>
            <person name="Banfield J.F."/>
        </authorList>
    </citation>
    <scope>NUCLEOTIDE SEQUENCE [LARGE SCALE GENOMIC DNA]</scope>
</reference>
<dbReference type="STRING" id="1798664.A3C93_01295"/>
<proteinExistence type="predicted"/>
<feature type="transmembrane region" description="Helical" evidence="1">
    <location>
        <begin position="205"/>
        <end position="230"/>
    </location>
</feature>
<evidence type="ECO:0008006" key="4">
    <source>
        <dbReference type="Google" id="ProtNLM"/>
    </source>
</evidence>
<feature type="transmembrane region" description="Helical" evidence="1">
    <location>
        <begin position="113"/>
        <end position="136"/>
    </location>
</feature>
<feature type="transmembrane region" description="Helical" evidence="1">
    <location>
        <begin position="339"/>
        <end position="357"/>
    </location>
</feature>
<feature type="transmembrane region" description="Helical" evidence="1">
    <location>
        <begin position="148"/>
        <end position="164"/>
    </location>
</feature>
<dbReference type="EMBL" id="MHLO01000001">
    <property type="protein sequence ID" value="OGZ13635.1"/>
    <property type="molecule type" value="Genomic_DNA"/>
</dbReference>
<organism evidence="2 3">
    <name type="scientific">Candidatus Lloydbacteria bacterium RIFCSPHIGHO2_02_FULL_54_17</name>
    <dbReference type="NCBI Taxonomy" id="1798664"/>
    <lineage>
        <taxon>Bacteria</taxon>
        <taxon>Candidatus Lloydiibacteriota</taxon>
    </lineage>
</organism>
<protein>
    <recommendedName>
        <fullName evidence="4">Glycosyltransferase RgtA/B/C/D-like domain-containing protein</fullName>
    </recommendedName>
</protein>
<keyword evidence="1" id="KW-0472">Membrane</keyword>
<feature type="transmembrane region" description="Helical" evidence="1">
    <location>
        <begin position="283"/>
        <end position="303"/>
    </location>
</feature>
<dbReference type="Proteomes" id="UP000178636">
    <property type="component" value="Unassembled WGS sequence"/>
</dbReference>
<feature type="transmembrane region" description="Helical" evidence="1">
    <location>
        <begin position="79"/>
        <end position="101"/>
    </location>
</feature>